<evidence type="ECO:0000256" key="1">
    <source>
        <dbReference type="SAM" id="Phobius"/>
    </source>
</evidence>
<protein>
    <recommendedName>
        <fullName evidence="2">DZANK-type domain-containing protein</fullName>
    </recommendedName>
</protein>
<dbReference type="InterPro" id="IPR025874">
    <property type="entry name" value="DZR"/>
</dbReference>
<organism evidence="3">
    <name type="scientific">hydrothermal vent metagenome</name>
    <dbReference type="NCBI Taxonomy" id="652676"/>
    <lineage>
        <taxon>unclassified sequences</taxon>
        <taxon>metagenomes</taxon>
        <taxon>ecological metagenomes</taxon>
    </lineage>
</organism>
<dbReference type="EMBL" id="UOEY01000031">
    <property type="protein sequence ID" value="VAW36879.1"/>
    <property type="molecule type" value="Genomic_DNA"/>
</dbReference>
<gene>
    <name evidence="3" type="ORF">MNBD_DELTA04-841</name>
</gene>
<evidence type="ECO:0000313" key="3">
    <source>
        <dbReference type="EMBL" id="VAW36879.1"/>
    </source>
</evidence>
<reference evidence="3" key="1">
    <citation type="submission" date="2018-06" db="EMBL/GenBank/DDBJ databases">
        <authorList>
            <person name="Zhirakovskaya E."/>
        </authorList>
    </citation>
    <scope>NUCLEOTIDE SEQUENCE</scope>
</reference>
<keyword evidence="1" id="KW-1133">Transmembrane helix</keyword>
<sequence>MYCSWGWAGGAWNFVIILFWIALILGGIGLATVFLTRKKTGVPEEHICPSCGGPVRSVYLRCPHCGGHLKKHCPSCSRLVQVDWKYCPDCQAKLDDPTA</sequence>
<evidence type="ECO:0000259" key="2">
    <source>
        <dbReference type="Pfam" id="PF12773"/>
    </source>
</evidence>
<keyword evidence="1" id="KW-0472">Membrane</keyword>
<keyword evidence="1" id="KW-0812">Transmembrane</keyword>
<dbReference type="Pfam" id="PF12773">
    <property type="entry name" value="DZR"/>
    <property type="match status" value="1"/>
</dbReference>
<accession>A0A3B0VJ91</accession>
<proteinExistence type="predicted"/>
<name>A0A3B0VJ91_9ZZZZ</name>
<feature type="domain" description="DZANK-type" evidence="2">
    <location>
        <begin position="48"/>
        <end position="90"/>
    </location>
</feature>
<feature type="transmembrane region" description="Helical" evidence="1">
    <location>
        <begin position="12"/>
        <end position="35"/>
    </location>
</feature>
<dbReference type="AlphaFoldDB" id="A0A3B0VJ91"/>